<dbReference type="InterPro" id="IPR001296">
    <property type="entry name" value="Glyco_trans_1"/>
</dbReference>
<dbReference type="PANTHER" id="PTHR12526:SF627">
    <property type="entry name" value="D-RHAMNOSYLTRANSFERASE WBPZ"/>
    <property type="match status" value="1"/>
</dbReference>
<dbReference type="EMBL" id="CP034951">
    <property type="protein sequence ID" value="QAA81292.1"/>
    <property type="molecule type" value="Genomic_DNA"/>
</dbReference>
<dbReference type="Gene3D" id="3.40.50.2000">
    <property type="entry name" value="Glycogen Phosphorylase B"/>
    <property type="match status" value="2"/>
</dbReference>
<gene>
    <name evidence="2" type="ORF">EI546_05920</name>
</gene>
<dbReference type="Proteomes" id="UP000285517">
    <property type="component" value="Chromosome"/>
</dbReference>
<reference evidence="2 3" key="1">
    <citation type="submission" date="2019-01" db="EMBL/GenBank/DDBJ databases">
        <title>Complete genome sequencing of Aequorivita sp. H23M31.</title>
        <authorList>
            <person name="Bae J.-W."/>
        </authorList>
    </citation>
    <scope>NUCLEOTIDE SEQUENCE [LARGE SCALE GENOMIC DNA]</scope>
    <source>
        <strain evidence="2 3">H23M31</strain>
    </source>
</reference>
<protein>
    <submittedName>
        <fullName evidence="2">Glycosyltransferase family 4 protein</fullName>
    </submittedName>
</protein>
<dbReference type="SUPFAM" id="SSF53756">
    <property type="entry name" value="UDP-Glycosyltransferase/glycogen phosphorylase"/>
    <property type="match status" value="1"/>
</dbReference>
<feature type="domain" description="Glycosyl transferase family 1" evidence="1">
    <location>
        <begin position="178"/>
        <end position="338"/>
    </location>
</feature>
<dbReference type="Pfam" id="PF00534">
    <property type="entry name" value="Glycos_transf_1"/>
    <property type="match status" value="1"/>
</dbReference>
<organism evidence="2 3">
    <name type="scientific">Aequorivita ciconiae</name>
    <dbReference type="NCBI Taxonomy" id="2494375"/>
    <lineage>
        <taxon>Bacteria</taxon>
        <taxon>Pseudomonadati</taxon>
        <taxon>Bacteroidota</taxon>
        <taxon>Flavobacteriia</taxon>
        <taxon>Flavobacteriales</taxon>
        <taxon>Flavobacteriaceae</taxon>
        <taxon>Aequorivita</taxon>
    </lineage>
</organism>
<evidence type="ECO:0000259" key="1">
    <source>
        <dbReference type="Pfam" id="PF00534"/>
    </source>
</evidence>
<dbReference type="AlphaFoldDB" id="A0A410G1Z7"/>
<evidence type="ECO:0000313" key="2">
    <source>
        <dbReference type="EMBL" id="QAA81292.1"/>
    </source>
</evidence>
<dbReference type="OrthoDB" id="798298at2"/>
<dbReference type="KEGG" id="aev:EI546_05920"/>
<accession>A0A410G1Z7</accession>
<dbReference type="PANTHER" id="PTHR12526">
    <property type="entry name" value="GLYCOSYLTRANSFERASE"/>
    <property type="match status" value="1"/>
</dbReference>
<evidence type="ECO:0000313" key="3">
    <source>
        <dbReference type="Proteomes" id="UP000285517"/>
    </source>
</evidence>
<keyword evidence="2" id="KW-0808">Transferase</keyword>
<dbReference type="RefSeq" id="WP_128249680.1">
    <property type="nucleotide sequence ID" value="NZ_CP034951.1"/>
</dbReference>
<sequence>MIKITCIIHSLSLGGMERVMALLINHFSTKENVEVSLILIGKTRQIDFQLNSGIKVYSPSFPFNSRQRTITTLKTIRFIRKTVKEIDPNTVLSFGEYWNNLVLMSLYNLNTPVFISDRSRPNKNLGEVQNFLRNKLYPNASGIIAQTERAREVAMKKGWNKNIQIIGNPIQEVEWQPESLKENIVLTVGRLIRKKHIDQLIRIFSDCDVPNWKLVIVGGNDERMNLIEEYRSLVKKMGLEHKIELVGTQKDVNRYYSNSKIFAFTSSSEGFPNVVGEAMSAGLPVIAYDCEAGPSDMIENGTEGYLIPLFDEGQFKEKLKILMLDKDKRIAMGENARQKIAKFAAEEIADKFYQFILNK</sequence>
<keyword evidence="3" id="KW-1185">Reference proteome</keyword>
<dbReference type="GO" id="GO:0016757">
    <property type="term" value="F:glycosyltransferase activity"/>
    <property type="evidence" value="ECO:0007669"/>
    <property type="project" value="InterPro"/>
</dbReference>
<name>A0A410G1Z7_9FLAO</name>
<proteinExistence type="predicted"/>